<evidence type="ECO:0000313" key="3">
    <source>
        <dbReference type="Proteomes" id="UP001292094"/>
    </source>
</evidence>
<name>A0AAE1PGH6_9EUCA</name>
<evidence type="ECO:0000313" key="2">
    <source>
        <dbReference type="EMBL" id="KAK4306667.1"/>
    </source>
</evidence>
<accession>A0AAE1PGH6</accession>
<keyword evidence="3" id="KW-1185">Reference proteome</keyword>
<comment type="caution">
    <text evidence="2">The sequence shown here is derived from an EMBL/GenBank/DDBJ whole genome shotgun (WGS) entry which is preliminary data.</text>
</comment>
<proteinExistence type="predicted"/>
<sequence>MASRDSESNPDSPQAIDVASVSIENESEVEQGRGRRKPRKMKEWGSVSSKVKRNLGQSYVVSYVVYGKFPNAYYKGLEKLVYEVPKFYPGWSMRVHLNWTQDNLRDWACALACNNSHLDICDVQNLPGIGESYAVTWRFSVMGDPLVNRYIVRDSDAPLIQREVDAVNEWISLGTVVFSHHEGPHRSPSSRVGRDVGRLQLLAA</sequence>
<reference evidence="2" key="1">
    <citation type="submission" date="2023-11" db="EMBL/GenBank/DDBJ databases">
        <title>Genome assemblies of two species of porcelain crab, Petrolisthes cinctipes and Petrolisthes manimaculis (Anomura: Porcellanidae).</title>
        <authorList>
            <person name="Angst P."/>
        </authorList>
    </citation>
    <scope>NUCLEOTIDE SEQUENCE</scope>
    <source>
        <strain evidence="2">PB745_02</strain>
        <tissue evidence="2">Gill</tissue>
    </source>
</reference>
<organism evidence="2 3">
    <name type="scientific">Petrolisthes manimaculis</name>
    <dbReference type="NCBI Taxonomy" id="1843537"/>
    <lineage>
        <taxon>Eukaryota</taxon>
        <taxon>Metazoa</taxon>
        <taxon>Ecdysozoa</taxon>
        <taxon>Arthropoda</taxon>
        <taxon>Crustacea</taxon>
        <taxon>Multicrustacea</taxon>
        <taxon>Malacostraca</taxon>
        <taxon>Eumalacostraca</taxon>
        <taxon>Eucarida</taxon>
        <taxon>Decapoda</taxon>
        <taxon>Pleocyemata</taxon>
        <taxon>Anomura</taxon>
        <taxon>Galatheoidea</taxon>
        <taxon>Porcellanidae</taxon>
        <taxon>Petrolisthes</taxon>
    </lineage>
</organism>
<evidence type="ECO:0000256" key="1">
    <source>
        <dbReference type="SAM" id="MobiDB-lite"/>
    </source>
</evidence>
<protein>
    <submittedName>
        <fullName evidence="2">Uncharacterized protein</fullName>
    </submittedName>
</protein>
<dbReference type="Proteomes" id="UP001292094">
    <property type="component" value="Unassembled WGS sequence"/>
</dbReference>
<dbReference type="AlphaFoldDB" id="A0AAE1PGH6"/>
<gene>
    <name evidence="2" type="ORF">Pmani_021524</name>
</gene>
<feature type="region of interest" description="Disordered" evidence="1">
    <location>
        <begin position="1"/>
        <end position="45"/>
    </location>
</feature>
<dbReference type="EMBL" id="JAWZYT010002103">
    <property type="protein sequence ID" value="KAK4306667.1"/>
    <property type="molecule type" value="Genomic_DNA"/>
</dbReference>